<sequence length="163" mass="17722">MESITLIESEAINQEADNNLLEQDSDAMPGIQIDSAACEICMPSLRIEPSNQEPAEEMQDAVASRPTRRSAQARKVTSMSKDAFSMPAQRKRSRSTKGSRGSSKSPAPSHSPAPSRSRVASRSRASSSNRSASKSKKPASRGSSRSRSKSASKRSVSRRRRRT</sequence>
<name>A0A9N9RIE6_9DIPT</name>
<evidence type="ECO:0000313" key="3">
    <source>
        <dbReference type="Proteomes" id="UP001153620"/>
    </source>
</evidence>
<reference evidence="2" key="1">
    <citation type="submission" date="2022-01" db="EMBL/GenBank/DDBJ databases">
        <authorList>
            <person name="King R."/>
        </authorList>
    </citation>
    <scope>NUCLEOTIDE SEQUENCE</scope>
</reference>
<evidence type="ECO:0000313" key="2">
    <source>
        <dbReference type="EMBL" id="CAG9797479.1"/>
    </source>
</evidence>
<proteinExistence type="predicted"/>
<organism evidence="2 3">
    <name type="scientific">Chironomus riparius</name>
    <dbReference type="NCBI Taxonomy" id="315576"/>
    <lineage>
        <taxon>Eukaryota</taxon>
        <taxon>Metazoa</taxon>
        <taxon>Ecdysozoa</taxon>
        <taxon>Arthropoda</taxon>
        <taxon>Hexapoda</taxon>
        <taxon>Insecta</taxon>
        <taxon>Pterygota</taxon>
        <taxon>Neoptera</taxon>
        <taxon>Endopterygota</taxon>
        <taxon>Diptera</taxon>
        <taxon>Nematocera</taxon>
        <taxon>Chironomoidea</taxon>
        <taxon>Chironomidae</taxon>
        <taxon>Chironominae</taxon>
        <taxon>Chironomus</taxon>
    </lineage>
</organism>
<accession>A0A9N9RIE6</accession>
<feature type="region of interest" description="Disordered" evidence="1">
    <location>
        <begin position="44"/>
        <end position="163"/>
    </location>
</feature>
<feature type="compositionally biased region" description="Basic residues" evidence="1">
    <location>
        <begin position="133"/>
        <end position="163"/>
    </location>
</feature>
<keyword evidence="3" id="KW-1185">Reference proteome</keyword>
<dbReference type="Proteomes" id="UP001153620">
    <property type="component" value="Chromosome 1"/>
</dbReference>
<reference evidence="2" key="2">
    <citation type="submission" date="2022-10" db="EMBL/GenBank/DDBJ databases">
        <authorList>
            <consortium name="ENA_rothamsted_submissions"/>
            <consortium name="culmorum"/>
            <person name="King R."/>
        </authorList>
    </citation>
    <scope>NUCLEOTIDE SEQUENCE</scope>
</reference>
<protein>
    <submittedName>
        <fullName evidence="2">Uncharacterized protein</fullName>
    </submittedName>
</protein>
<dbReference type="AlphaFoldDB" id="A0A9N9RIE6"/>
<evidence type="ECO:0000256" key="1">
    <source>
        <dbReference type="SAM" id="MobiDB-lite"/>
    </source>
</evidence>
<gene>
    <name evidence="2" type="ORF">CHIRRI_LOCUS477</name>
</gene>
<feature type="compositionally biased region" description="Low complexity" evidence="1">
    <location>
        <begin position="98"/>
        <end position="132"/>
    </location>
</feature>
<dbReference type="EMBL" id="OU895877">
    <property type="protein sequence ID" value="CAG9797479.1"/>
    <property type="molecule type" value="Genomic_DNA"/>
</dbReference>